<name>A0A0M9VQQ9_9BASI</name>
<dbReference type="OrthoDB" id="3360424at2759"/>
<protein>
    <submittedName>
        <fullName evidence="1">Uncharacterized protein</fullName>
    </submittedName>
</protein>
<proteinExistence type="predicted"/>
<dbReference type="STRING" id="77020.A0A0M9VQQ9"/>
<comment type="caution">
    <text evidence="1">The sequence shown here is derived from an EMBL/GenBank/DDBJ whole genome shotgun (WGS) entry which is preliminary data.</text>
</comment>
<dbReference type="VEuPathDB" id="FungiDB:Malapachy_2194"/>
<dbReference type="AlphaFoldDB" id="A0A0M9VQQ9"/>
<sequence length="831" mass="92958">MANIVDDVLHHRAAAPGSSRQQRLLLALLTMASSFDKQLPLSPDMVVRIASELMQVASPSCLPAPVAAHIMRMALLLPSQQGSQHTLIPALFQYLFQVANYPLLEEGLQVIEYSMQYGDADPHTVMNLVSQTAQVDGHRLGEQTLQQARSDGFAWRRWARDVSGWMAVGQLREGALDLQVHAQRISIWSLCCRAWLRLNRSRRFRDAYSQLRQELKTASHMVAPGAHFASTPGLAILRGLLQSHVLYLAGLHTKNALRSALATIKAVPPDEVACMKPVVFHTLCRTAHDLQESSALSTLVQTWMQAMEKANAPLPDRISLVTSLPSYLQLEVVRLLTTSNRALATQLAAWILGDAPLYPLANNIPWALRSPWLICLCNLNLVEPAKLLYMQWSHSPGTPHCHEIAANRPVVSASRRFLDQVQRALQVQPVSIRSSLSPQSLQGPLVDTPSSMIALVRLFGHTSRTQTPRDIVFARAVRDDFLLRLYAMPSPSRQAYTALMQTSFMIGDCSVAYFALESLITLGHSLDPKAMAIVLRGVADVAPNDALALFRDLDDTWHTHPQLYAVLMSRFLRAQRLDLLDDIYEMASKKHLVSPLTFFAPELLLSSSDMSPRAYVSRILRMMRDGYSPPPDFVWWAIRSAVRGVSLKAASEPNAKDKGAFSPIHLKAAMELYVHVAQQWQCIDMPTTRFLLYHVAKYGRSLHKDTNAMVQMTTAWSTLLDKLVKQIFSARTWTGMKKYQALTNITVCTKELDNHAEEAQTLPPPLVYQILLAYMALGDQHGTLEVLDWALTHTTLSQNELANAPYPSLHALPTWDISKSCRAKPWWPDRE</sequence>
<gene>
    <name evidence="1" type="ORF">Malapachy_2194</name>
</gene>
<evidence type="ECO:0000313" key="2">
    <source>
        <dbReference type="Proteomes" id="UP000037751"/>
    </source>
</evidence>
<evidence type="ECO:0000313" key="1">
    <source>
        <dbReference type="EMBL" id="KOS15775.1"/>
    </source>
</evidence>
<dbReference type="EMBL" id="LGAV01000002">
    <property type="protein sequence ID" value="KOS15775.1"/>
    <property type="molecule type" value="Genomic_DNA"/>
</dbReference>
<accession>A0A0M9VQQ9</accession>
<dbReference type="RefSeq" id="XP_017993407.1">
    <property type="nucleotide sequence ID" value="XM_018136686.1"/>
</dbReference>
<reference evidence="1 2" key="1">
    <citation type="submission" date="2015-07" db="EMBL/GenBank/DDBJ databases">
        <title>Draft Genome Sequence of Malassezia furfur CBS1878 and Malassezia pachydermatis CBS1879.</title>
        <authorList>
            <person name="Triana S."/>
            <person name="Ohm R."/>
            <person name="Gonzalez A."/>
            <person name="DeCock H."/>
            <person name="Restrepo S."/>
            <person name="Celis A."/>
        </authorList>
    </citation>
    <scope>NUCLEOTIDE SEQUENCE [LARGE SCALE GENOMIC DNA]</scope>
    <source>
        <strain evidence="1 2">CBS 1879</strain>
    </source>
</reference>
<keyword evidence="2" id="KW-1185">Reference proteome</keyword>
<organism evidence="1 2">
    <name type="scientific">Malassezia pachydermatis</name>
    <dbReference type="NCBI Taxonomy" id="77020"/>
    <lineage>
        <taxon>Eukaryota</taxon>
        <taxon>Fungi</taxon>
        <taxon>Dikarya</taxon>
        <taxon>Basidiomycota</taxon>
        <taxon>Ustilaginomycotina</taxon>
        <taxon>Malasseziomycetes</taxon>
        <taxon>Malasseziales</taxon>
        <taxon>Malasseziaceae</taxon>
        <taxon>Malassezia</taxon>
    </lineage>
</organism>
<dbReference type="GeneID" id="28728561"/>
<dbReference type="Proteomes" id="UP000037751">
    <property type="component" value="Unassembled WGS sequence"/>
</dbReference>